<sequence length="141" mass="14685">MKFNKVEKKRFKLYKSGKTWVVAATVFFALAGMSGLAVHADNTTASSDIAKQTVVANPTNNESPVTSVDDTKQADSSVKTDNGNNLSATSSDDSKSNGTVNHDADKSTTDSDAGTTGQSTDSSTGKVDNNTDNSNSNPAKT</sequence>
<feature type="chain" id="PRO_5038450934" evidence="3">
    <location>
        <begin position="40"/>
        <end position="141"/>
    </location>
</feature>
<dbReference type="Proteomes" id="UP000313312">
    <property type="component" value="Unassembled WGS sequence"/>
</dbReference>
<feature type="region of interest" description="Disordered" evidence="2">
    <location>
        <begin position="51"/>
        <end position="141"/>
    </location>
</feature>
<evidence type="ECO:0000256" key="3">
    <source>
        <dbReference type="SAM" id="SignalP"/>
    </source>
</evidence>
<dbReference type="InterPro" id="IPR022263">
    <property type="entry name" value="KxYKxGKxW"/>
</dbReference>
<dbReference type="AlphaFoldDB" id="A0A5C4TI47"/>
<accession>A0A5C4TI47</accession>
<comment type="caution">
    <text evidence="4">The sequence shown here is derived from an EMBL/GenBank/DDBJ whole genome shotgun (WGS) entry which is preliminary data.</text>
</comment>
<proteinExistence type="predicted"/>
<feature type="compositionally biased region" description="Polar residues" evidence="2">
    <location>
        <begin position="127"/>
        <end position="141"/>
    </location>
</feature>
<name>A0A5C4TI47_FRUSA</name>
<feature type="non-terminal residue" evidence="4">
    <location>
        <position position="141"/>
    </location>
</feature>
<dbReference type="RefSeq" id="WP_180338007.1">
    <property type="nucleotide sequence ID" value="NZ_QFCR01000057.1"/>
</dbReference>
<dbReference type="NCBIfam" id="TIGR03715">
    <property type="entry name" value="KxYKxGKxW"/>
    <property type="match status" value="1"/>
</dbReference>
<organism evidence="4 5">
    <name type="scientific">Fructilactobacillus sanfranciscensis</name>
    <name type="common">Lactobacillus sanfranciscensis</name>
    <dbReference type="NCBI Taxonomy" id="1625"/>
    <lineage>
        <taxon>Bacteria</taxon>
        <taxon>Bacillati</taxon>
        <taxon>Bacillota</taxon>
        <taxon>Bacilli</taxon>
        <taxon>Lactobacillales</taxon>
        <taxon>Lactobacillaceae</taxon>
        <taxon>Fructilactobacillus</taxon>
    </lineage>
</organism>
<gene>
    <name evidence="4" type="ORF">DID87_07130</name>
</gene>
<reference evidence="4 5" key="1">
    <citation type="submission" date="2018-05" db="EMBL/GenBank/DDBJ databases">
        <title>Lactobacillus sanfranciscensis Ah4 draft denome sequence.</title>
        <authorList>
            <person name="Zhang G."/>
        </authorList>
    </citation>
    <scope>NUCLEOTIDE SEQUENCE [LARGE SCALE GENOMIC DNA]</scope>
    <source>
        <strain evidence="4 5">Ah4</strain>
    </source>
</reference>
<evidence type="ECO:0000256" key="2">
    <source>
        <dbReference type="SAM" id="MobiDB-lite"/>
    </source>
</evidence>
<dbReference type="Pfam" id="PF19258">
    <property type="entry name" value="KxYKxGKxW_sig"/>
    <property type="match status" value="1"/>
</dbReference>
<feature type="compositionally biased region" description="Polar residues" evidence="2">
    <location>
        <begin position="51"/>
        <end position="100"/>
    </location>
</feature>
<protein>
    <submittedName>
        <fullName evidence="4">Uncharacterized protein</fullName>
    </submittedName>
</protein>
<evidence type="ECO:0000313" key="5">
    <source>
        <dbReference type="Proteomes" id="UP000313312"/>
    </source>
</evidence>
<keyword evidence="1 3" id="KW-0732">Signal</keyword>
<evidence type="ECO:0000256" key="1">
    <source>
        <dbReference type="ARBA" id="ARBA00022729"/>
    </source>
</evidence>
<feature type="signal peptide" evidence="3">
    <location>
        <begin position="1"/>
        <end position="39"/>
    </location>
</feature>
<evidence type="ECO:0000313" key="4">
    <source>
        <dbReference type="EMBL" id="TNK89711.1"/>
    </source>
</evidence>
<dbReference type="EMBL" id="QFCR01000057">
    <property type="protein sequence ID" value="TNK89711.1"/>
    <property type="molecule type" value="Genomic_DNA"/>
</dbReference>
<feature type="compositionally biased region" description="Low complexity" evidence="2">
    <location>
        <begin position="110"/>
        <end position="126"/>
    </location>
</feature>